<evidence type="ECO:0000256" key="3">
    <source>
        <dbReference type="ARBA" id="ARBA00022692"/>
    </source>
</evidence>
<evidence type="ECO:0000313" key="8">
    <source>
        <dbReference type="EMBL" id="MBE8612790.1"/>
    </source>
</evidence>
<dbReference type="RefSeq" id="WP_004239289.1">
    <property type="nucleotide sequence ID" value="NZ_BGLW01000001.1"/>
</dbReference>
<dbReference type="GO" id="GO:0005886">
    <property type="term" value="C:plasma membrane"/>
    <property type="evidence" value="ECO:0007669"/>
    <property type="project" value="UniProtKB-SubCell"/>
</dbReference>
<evidence type="ECO:0000256" key="4">
    <source>
        <dbReference type="ARBA" id="ARBA00022970"/>
    </source>
</evidence>
<feature type="transmembrane region" description="Helical" evidence="7">
    <location>
        <begin position="50"/>
        <end position="67"/>
    </location>
</feature>
<dbReference type="AlphaFoldDB" id="A0A8I0U488"/>
<comment type="caution">
    <text evidence="8">The sequence shown here is derived from an EMBL/GenBank/DDBJ whole genome shotgun (WGS) entry which is preliminary data.</text>
</comment>
<feature type="transmembrane region" description="Helical" evidence="7">
    <location>
        <begin position="149"/>
        <end position="169"/>
    </location>
</feature>
<feature type="transmembrane region" description="Helical" evidence="7">
    <location>
        <begin position="73"/>
        <end position="93"/>
    </location>
</feature>
<keyword evidence="3 7" id="KW-0812">Transmembrane</keyword>
<evidence type="ECO:0000256" key="5">
    <source>
        <dbReference type="ARBA" id="ARBA00022989"/>
    </source>
</evidence>
<gene>
    <name evidence="8" type="ORF">CYG68_10210</name>
</gene>
<evidence type="ECO:0000256" key="2">
    <source>
        <dbReference type="ARBA" id="ARBA00022475"/>
    </source>
</evidence>
<accession>A0A8I0U488</accession>
<protein>
    <submittedName>
        <fullName evidence="8">Lysine transporter LysE</fullName>
    </submittedName>
</protein>
<feature type="transmembrane region" description="Helical" evidence="7">
    <location>
        <begin position="189"/>
        <end position="210"/>
    </location>
</feature>
<dbReference type="Proteomes" id="UP000650477">
    <property type="component" value="Unassembled WGS sequence"/>
</dbReference>
<keyword evidence="2" id="KW-1003">Cell membrane</keyword>
<evidence type="ECO:0000256" key="6">
    <source>
        <dbReference type="ARBA" id="ARBA00023136"/>
    </source>
</evidence>
<dbReference type="GO" id="GO:0015171">
    <property type="term" value="F:amino acid transmembrane transporter activity"/>
    <property type="evidence" value="ECO:0007669"/>
    <property type="project" value="TreeGrafter"/>
</dbReference>
<sequence length="211" mass="22065">MTGNLQGILGLVITSSVLIAIPGPSILFLVGQALSAGKKNALKSVAGNAIGMYSIAVLLSFGIGAVLMSSPQILMIIRLIGVLVLLLIGWQYVRASRISMAMDMPANKGRQSLFAGIIVGAANPKSVIMFGTIVPGFTGEIPPEMSATTVLLLMSLIPIALGIVIDIIWVYAAHAVKSASFFRGNSLRWFNLCGGILMILMALLLAVASVI</sequence>
<dbReference type="PANTHER" id="PTHR30086:SF20">
    <property type="entry name" value="ARGININE EXPORTER PROTEIN ARGO-RELATED"/>
    <property type="match status" value="1"/>
</dbReference>
<evidence type="ECO:0000313" key="9">
    <source>
        <dbReference type="Proteomes" id="UP000650477"/>
    </source>
</evidence>
<name>A0A8I0U488_MORMO</name>
<dbReference type="Pfam" id="PF01810">
    <property type="entry name" value="LysE"/>
    <property type="match status" value="1"/>
</dbReference>
<organism evidence="8 9">
    <name type="scientific">Morganella morganii</name>
    <name type="common">Proteus morganii</name>
    <dbReference type="NCBI Taxonomy" id="582"/>
    <lineage>
        <taxon>Bacteria</taxon>
        <taxon>Pseudomonadati</taxon>
        <taxon>Pseudomonadota</taxon>
        <taxon>Gammaproteobacteria</taxon>
        <taxon>Enterobacterales</taxon>
        <taxon>Morganellaceae</taxon>
        <taxon>Morganella</taxon>
    </lineage>
</organism>
<dbReference type="InterPro" id="IPR001123">
    <property type="entry name" value="LeuE-type"/>
</dbReference>
<dbReference type="PANTHER" id="PTHR30086">
    <property type="entry name" value="ARGININE EXPORTER PROTEIN ARGO"/>
    <property type="match status" value="1"/>
</dbReference>
<keyword evidence="5 7" id="KW-1133">Transmembrane helix</keyword>
<feature type="transmembrane region" description="Helical" evidence="7">
    <location>
        <begin position="113"/>
        <end position="137"/>
    </location>
</feature>
<reference evidence="8" key="1">
    <citation type="submission" date="2017-12" db="EMBL/GenBank/DDBJ databases">
        <title>Genome sequencing and analysis.</title>
        <authorList>
            <person name="Huang Y.-T."/>
        </authorList>
    </citation>
    <scope>NUCLEOTIDE SEQUENCE</scope>
    <source>
        <strain evidence="8">VGH116</strain>
    </source>
</reference>
<keyword evidence="4" id="KW-0029">Amino-acid transport</keyword>
<dbReference type="EMBL" id="PKLF01000008">
    <property type="protein sequence ID" value="MBE8612790.1"/>
    <property type="molecule type" value="Genomic_DNA"/>
</dbReference>
<proteinExistence type="predicted"/>
<keyword evidence="6 7" id="KW-0472">Membrane</keyword>
<feature type="transmembrane region" description="Helical" evidence="7">
    <location>
        <begin position="6"/>
        <end position="30"/>
    </location>
</feature>
<evidence type="ECO:0000256" key="1">
    <source>
        <dbReference type="ARBA" id="ARBA00004651"/>
    </source>
</evidence>
<evidence type="ECO:0000256" key="7">
    <source>
        <dbReference type="SAM" id="Phobius"/>
    </source>
</evidence>
<keyword evidence="4" id="KW-0813">Transport</keyword>
<comment type="subcellular location">
    <subcellularLocation>
        <location evidence="1">Cell membrane</location>
        <topology evidence="1">Multi-pass membrane protein</topology>
    </subcellularLocation>
</comment>